<dbReference type="PANTHER" id="PTHR47447">
    <property type="entry name" value="OS03G0856100 PROTEIN"/>
    <property type="match status" value="1"/>
</dbReference>
<sequence length="588" mass="63664">MATAPGQTRKRNSRKHWLWQQLRSLRPTGQTVAGRLQIARLLSELQETGHLASAQEYSAAIQALGSAGWWQEALALFEVARSPGTDKRSTPLVDARMYNAAIAALRSSPFRWQHAFLLLHAMSDEKLQPDTATVNSVATALKGELLWQQTLSAYSAAAKQGLCMDEVGTNILLAAMVAVDCRWSRGMESLRSARLSKIKPDVCSLGCAVGILSSQSQWAQSCWQLRAANSDLDTVALNSAMSGTEEASHWAVGLSLLTTATLHQLQVDSITFNVVLSAANKHGAWRQGTQCLEWLRQTGEPTLVSYNSLLNADEPDGDGRRWEAAVQILEDMMDSPRVCPDPVTACSVGNILQAFAQWEQALVLVKSSAHEGPSAAPLAASSAPALGTALGAAERAGCWERALDLIWWAQAVNAAITSFSRGSRWRTALAIVESMDWSQLRADVFTCTSAISSCEKAVWVPALQLLQRMQRCVGMESAWPAVNAAVSACGSSRSWRWPLELIFGTGTAAGFMQPSNSEAQPGVAAMFLALSEEGRWKDALQLRKEITFRSLQPDVASCGLLMMQCEQEGLAGQEVNMLRSLCDIASGL</sequence>
<reference evidence="2" key="1">
    <citation type="submission" date="2021-02" db="EMBL/GenBank/DDBJ databases">
        <authorList>
            <person name="Dougan E. K."/>
            <person name="Rhodes N."/>
            <person name="Thang M."/>
            <person name="Chan C."/>
        </authorList>
    </citation>
    <scope>NUCLEOTIDE SEQUENCE</scope>
</reference>
<keyword evidence="1" id="KW-0677">Repeat</keyword>
<dbReference type="Gene3D" id="1.25.40.10">
    <property type="entry name" value="Tetratricopeptide repeat domain"/>
    <property type="match status" value="3"/>
</dbReference>
<name>A0A812J1J1_9DINO</name>
<dbReference type="AlphaFoldDB" id="A0A812J1J1"/>
<gene>
    <name evidence="2" type="primary">EMB2654</name>
    <name evidence="2" type="ORF">SNAT2548_LOCUS5321</name>
</gene>
<accession>A0A812J1J1</accession>
<dbReference type="InterPro" id="IPR002885">
    <property type="entry name" value="PPR_rpt"/>
</dbReference>
<proteinExistence type="predicted"/>
<dbReference type="EMBL" id="CAJNDS010000341">
    <property type="protein sequence ID" value="CAE7194576.1"/>
    <property type="molecule type" value="Genomic_DNA"/>
</dbReference>
<comment type="caution">
    <text evidence="2">The sequence shown here is derived from an EMBL/GenBank/DDBJ whole genome shotgun (WGS) entry which is preliminary data.</text>
</comment>
<organism evidence="2 3">
    <name type="scientific">Symbiodinium natans</name>
    <dbReference type="NCBI Taxonomy" id="878477"/>
    <lineage>
        <taxon>Eukaryota</taxon>
        <taxon>Sar</taxon>
        <taxon>Alveolata</taxon>
        <taxon>Dinophyceae</taxon>
        <taxon>Suessiales</taxon>
        <taxon>Symbiodiniaceae</taxon>
        <taxon>Symbiodinium</taxon>
    </lineage>
</organism>
<keyword evidence="3" id="KW-1185">Reference proteome</keyword>
<dbReference type="Proteomes" id="UP000604046">
    <property type="component" value="Unassembled WGS sequence"/>
</dbReference>
<evidence type="ECO:0000313" key="3">
    <source>
        <dbReference type="Proteomes" id="UP000604046"/>
    </source>
</evidence>
<dbReference type="Pfam" id="PF01535">
    <property type="entry name" value="PPR"/>
    <property type="match status" value="1"/>
</dbReference>
<dbReference type="PANTHER" id="PTHR47447:SF17">
    <property type="entry name" value="OS12G0638900 PROTEIN"/>
    <property type="match status" value="1"/>
</dbReference>
<dbReference type="InterPro" id="IPR011990">
    <property type="entry name" value="TPR-like_helical_dom_sf"/>
</dbReference>
<evidence type="ECO:0000256" key="1">
    <source>
        <dbReference type="ARBA" id="ARBA00022737"/>
    </source>
</evidence>
<evidence type="ECO:0000313" key="2">
    <source>
        <dbReference type="EMBL" id="CAE7194576.1"/>
    </source>
</evidence>
<dbReference type="OrthoDB" id="429154at2759"/>
<protein>
    <submittedName>
        <fullName evidence="2">EMB2654 protein</fullName>
    </submittedName>
</protein>